<feature type="compositionally biased region" description="Basic and acidic residues" evidence="1">
    <location>
        <begin position="38"/>
        <end position="47"/>
    </location>
</feature>
<keyword evidence="3" id="KW-1185">Reference proteome</keyword>
<dbReference type="AlphaFoldDB" id="A0A1I1VXV1"/>
<dbReference type="STRING" id="1798228.SAMN05216574_101122"/>
<protein>
    <submittedName>
        <fullName evidence="2">Uncharacterized protein</fullName>
    </submittedName>
</protein>
<feature type="region of interest" description="Disordered" evidence="1">
    <location>
        <begin position="38"/>
        <end position="95"/>
    </location>
</feature>
<gene>
    <name evidence="2" type="ORF">SAMN05216574_101122</name>
</gene>
<proteinExistence type="predicted"/>
<name>A0A1I1VXV1_9ACTN</name>
<reference evidence="3" key="1">
    <citation type="submission" date="2016-10" db="EMBL/GenBank/DDBJ databases">
        <authorList>
            <person name="Varghese N."/>
            <person name="Submissions S."/>
        </authorList>
    </citation>
    <scope>NUCLEOTIDE SEQUENCE [LARGE SCALE GENOMIC DNA]</scope>
    <source>
        <strain evidence="3">DSM 46838</strain>
    </source>
</reference>
<evidence type="ECO:0000256" key="1">
    <source>
        <dbReference type="SAM" id="MobiDB-lite"/>
    </source>
</evidence>
<accession>A0A1I1VXV1</accession>
<evidence type="ECO:0000313" key="3">
    <source>
        <dbReference type="Proteomes" id="UP000198589"/>
    </source>
</evidence>
<organism evidence="2 3">
    <name type="scientific">Blastococcus tunisiensis</name>
    <dbReference type="NCBI Taxonomy" id="1798228"/>
    <lineage>
        <taxon>Bacteria</taxon>
        <taxon>Bacillati</taxon>
        <taxon>Actinomycetota</taxon>
        <taxon>Actinomycetes</taxon>
        <taxon>Geodermatophilales</taxon>
        <taxon>Geodermatophilaceae</taxon>
        <taxon>Blastococcus</taxon>
    </lineage>
</organism>
<evidence type="ECO:0000313" key="2">
    <source>
        <dbReference type="EMBL" id="SFD86908.1"/>
    </source>
</evidence>
<dbReference type="EMBL" id="FOND01000001">
    <property type="protein sequence ID" value="SFD86908.1"/>
    <property type="molecule type" value="Genomic_DNA"/>
</dbReference>
<dbReference type="Proteomes" id="UP000198589">
    <property type="component" value="Unassembled WGS sequence"/>
</dbReference>
<sequence length="95" mass="10097">MPGERPIDRDTWEFTVGKHAAPEGAPADPIVAEALAHRSPDAPHHTVGEGPVGWPGEPAPEDGRVGWPGDLREPAAPAPTARRGWRRLFSAGRVA</sequence>